<dbReference type="PANTHER" id="PTHR11571:SF141">
    <property type="entry name" value="GLUTATHIONE S-TRANSFERASE"/>
    <property type="match status" value="1"/>
</dbReference>
<evidence type="ECO:0000256" key="5">
    <source>
        <dbReference type="ARBA" id="ARBA00011738"/>
    </source>
</evidence>
<dbReference type="InterPro" id="IPR010987">
    <property type="entry name" value="Glutathione-S-Trfase_C-like"/>
</dbReference>
<dbReference type="OrthoDB" id="414243at2759"/>
<comment type="function">
    <text evidence="1">GST isoenzymes appear to play a central role in the parasite detoxification system. Other functions are also suspected including a role in increasing the solubility of haematin in the parasite gut.</text>
</comment>
<dbReference type="Pfam" id="PF14497">
    <property type="entry name" value="GST_C_3"/>
    <property type="match status" value="1"/>
</dbReference>
<dbReference type="InterPro" id="IPR036282">
    <property type="entry name" value="Glutathione-S-Trfase_C_sf"/>
</dbReference>
<comment type="subunit">
    <text evidence="5">Homodimer.</text>
</comment>
<evidence type="ECO:0000256" key="3">
    <source>
        <dbReference type="ARBA" id="ARBA00005861"/>
    </source>
</evidence>
<dbReference type="Pfam" id="PF02798">
    <property type="entry name" value="GST_N"/>
    <property type="match status" value="1"/>
</dbReference>
<dbReference type="PROSITE" id="PS50405">
    <property type="entry name" value="GST_CTER"/>
    <property type="match status" value="1"/>
</dbReference>
<name>A0A267GNK6_9PLAT</name>
<organism evidence="11 12">
    <name type="scientific">Macrostomum lignano</name>
    <dbReference type="NCBI Taxonomy" id="282301"/>
    <lineage>
        <taxon>Eukaryota</taxon>
        <taxon>Metazoa</taxon>
        <taxon>Spiralia</taxon>
        <taxon>Lophotrochozoa</taxon>
        <taxon>Platyhelminthes</taxon>
        <taxon>Rhabditophora</taxon>
        <taxon>Macrostomorpha</taxon>
        <taxon>Macrostomida</taxon>
        <taxon>Macrostomidae</taxon>
        <taxon>Macrostomum</taxon>
    </lineage>
</organism>
<dbReference type="Proteomes" id="UP000215902">
    <property type="component" value="Unassembled WGS sequence"/>
</dbReference>
<evidence type="ECO:0000256" key="4">
    <source>
        <dbReference type="ARBA" id="ARBA00007297"/>
    </source>
</evidence>
<dbReference type="GO" id="GO:0004364">
    <property type="term" value="F:glutathione transferase activity"/>
    <property type="evidence" value="ECO:0007669"/>
    <property type="project" value="UniProtKB-EC"/>
</dbReference>
<dbReference type="InterPro" id="IPR040079">
    <property type="entry name" value="Glutathione_S-Trfase"/>
</dbReference>
<evidence type="ECO:0000313" key="11">
    <source>
        <dbReference type="EMBL" id="PAA87605.1"/>
    </source>
</evidence>
<dbReference type="SUPFAM" id="SSF52833">
    <property type="entry name" value="Thioredoxin-like"/>
    <property type="match status" value="1"/>
</dbReference>
<evidence type="ECO:0000256" key="2">
    <source>
        <dbReference type="ARBA" id="ARBA00003701"/>
    </source>
</evidence>
<comment type="function">
    <text evidence="2">Conjugation of reduced glutathione to a wide number of exogenous and endogenous hydrophobic electrophiles.</text>
</comment>
<dbReference type="STRING" id="282301.A0A267GNK6"/>
<evidence type="ECO:0000256" key="8">
    <source>
        <dbReference type="ARBA" id="ARBA00032759"/>
    </source>
</evidence>
<dbReference type="SFLD" id="SFLDS00019">
    <property type="entry name" value="Glutathione_Transferase_(cytos"/>
    <property type="match status" value="1"/>
</dbReference>
<dbReference type="InterPro" id="IPR050213">
    <property type="entry name" value="GST_superfamily"/>
</dbReference>
<dbReference type="EMBL" id="NIVC01000225">
    <property type="protein sequence ID" value="PAA87605.1"/>
    <property type="molecule type" value="Genomic_DNA"/>
</dbReference>
<evidence type="ECO:0000259" key="10">
    <source>
        <dbReference type="PROSITE" id="PS50405"/>
    </source>
</evidence>
<evidence type="ECO:0000259" key="9">
    <source>
        <dbReference type="PROSITE" id="PS50404"/>
    </source>
</evidence>
<dbReference type="InterPro" id="IPR036249">
    <property type="entry name" value="Thioredoxin-like_sf"/>
</dbReference>
<evidence type="ECO:0000313" key="12">
    <source>
        <dbReference type="Proteomes" id="UP000215902"/>
    </source>
</evidence>
<comment type="similarity">
    <text evidence="4">Belongs to the GST superfamily. Pi family.</text>
</comment>
<reference evidence="11 12" key="1">
    <citation type="submission" date="2017-06" db="EMBL/GenBank/DDBJ databases">
        <title>A platform for efficient transgenesis in Macrostomum lignano, a flatworm model organism for stem cell research.</title>
        <authorList>
            <person name="Berezikov E."/>
        </authorList>
    </citation>
    <scope>NUCLEOTIDE SEQUENCE [LARGE SCALE GENOMIC DNA]</scope>
    <source>
        <strain evidence="11">DV1</strain>
        <tissue evidence="11">Whole organism</tissue>
    </source>
</reference>
<dbReference type="AlphaFoldDB" id="A0A267GNK6"/>
<dbReference type="CDD" id="cd03039">
    <property type="entry name" value="GST_N_Sigma_like"/>
    <property type="match status" value="1"/>
</dbReference>
<evidence type="ECO:0000256" key="7">
    <source>
        <dbReference type="ARBA" id="ARBA00022679"/>
    </source>
</evidence>
<dbReference type="SFLD" id="SFLDG01205">
    <property type="entry name" value="AMPS.1"/>
    <property type="match status" value="1"/>
</dbReference>
<dbReference type="PROSITE" id="PS50404">
    <property type="entry name" value="GST_NTER"/>
    <property type="match status" value="1"/>
</dbReference>
<comment type="caution">
    <text evidence="11">The sequence shown here is derived from an EMBL/GenBank/DDBJ whole genome shotgun (WGS) entry which is preliminary data.</text>
</comment>
<evidence type="ECO:0000256" key="6">
    <source>
        <dbReference type="ARBA" id="ARBA00012452"/>
    </source>
</evidence>
<dbReference type="PANTHER" id="PTHR11571">
    <property type="entry name" value="GLUTATHIONE S-TRANSFERASE"/>
    <property type="match status" value="1"/>
</dbReference>
<feature type="domain" description="GST N-terminal" evidence="9">
    <location>
        <begin position="3"/>
        <end position="81"/>
    </location>
</feature>
<proteinExistence type="inferred from homology"/>
<dbReference type="SUPFAM" id="SSF47616">
    <property type="entry name" value="GST C-terminal domain-like"/>
    <property type="match status" value="1"/>
</dbReference>
<dbReference type="InterPro" id="IPR004046">
    <property type="entry name" value="GST_C"/>
</dbReference>
<feature type="domain" description="GST C-terminal" evidence="10">
    <location>
        <begin position="83"/>
        <end position="207"/>
    </location>
</feature>
<comment type="similarity">
    <text evidence="3">Belongs to the GST superfamily. Mu family.</text>
</comment>
<sequence>MSQKYELTYLPAKGKANLIRLMLADQGIPYKYTEYDRANWPAAKPNYPFKQLPVLTVDGSIQIAQSHSIARYLAREHGLMGSNSIEQAQVDMWLDQTLDLRNRLLNVVHIDFEKLLQPFLNSLPDMLEIFETRLAAQPASAKHLALGKLTIADYALFDVLYYLQLLRPESLDNTPVLKAFYTEFAARPKLQAYMETDEFKRLRATGSPHLQ</sequence>
<dbReference type="EC" id="2.5.1.18" evidence="6"/>
<dbReference type="FunFam" id="1.20.1050.10:FF:000020">
    <property type="entry name" value="Glutathione S-transferase P 1"/>
    <property type="match status" value="1"/>
</dbReference>
<keyword evidence="7" id="KW-0808">Transferase</keyword>
<dbReference type="SFLD" id="SFLDG00363">
    <property type="entry name" value="AMPS_(cytGST):_Alpha-__Mu-__Pi"/>
    <property type="match status" value="1"/>
</dbReference>
<dbReference type="Gene3D" id="1.20.1050.130">
    <property type="match status" value="1"/>
</dbReference>
<gene>
    <name evidence="11" type="ORF">BOX15_Mlig002330g1</name>
</gene>
<keyword evidence="12" id="KW-1185">Reference proteome</keyword>
<dbReference type="InterPro" id="IPR004045">
    <property type="entry name" value="Glutathione_S-Trfase_N"/>
</dbReference>
<protein>
    <recommendedName>
        <fullName evidence="6">glutathione transferase</fullName>
        <ecNumber evidence="6">2.5.1.18</ecNumber>
    </recommendedName>
    <alternativeName>
        <fullName evidence="8">GST class-pi</fullName>
    </alternativeName>
</protein>
<accession>A0A267GNK6</accession>
<dbReference type="GO" id="GO:0006749">
    <property type="term" value="P:glutathione metabolic process"/>
    <property type="evidence" value="ECO:0007669"/>
    <property type="project" value="TreeGrafter"/>
</dbReference>
<evidence type="ECO:0000256" key="1">
    <source>
        <dbReference type="ARBA" id="ARBA00002446"/>
    </source>
</evidence>